<comment type="caution">
    <text evidence="1">The sequence shown here is derived from an EMBL/GenBank/DDBJ whole genome shotgun (WGS) entry which is preliminary data.</text>
</comment>
<reference evidence="2" key="1">
    <citation type="journal article" date="2023" name="Nat. Plants">
        <title>Single-cell RNA sequencing provides a high-resolution roadmap for understanding the multicellular compartmentation of specialized metabolism.</title>
        <authorList>
            <person name="Sun S."/>
            <person name="Shen X."/>
            <person name="Li Y."/>
            <person name="Li Y."/>
            <person name="Wang S."/>
            <person name="Li R."/>
            <person name="Zhang H."/>
            <person name="Shen G."/>
            <person name="Guo B."/>
            <person name="Wei J."/>
            <person name="Xu J."/>
            <person name="St-Pierre B."/>
            <person name="Chen S."/>
            <person name="Sun C."/>
        </authorList>
    </citation>
    <scope>NUCLEOTIDE SEQUENCE [LARGE SCALE GENOMIC DNA]</scope>
</reference>
<keyword evidence="2" id="KW-1185">Reference proteome</keyword>
<proteinExistence type="predicted"/>
<evidence type="ECO:0000313" key="2">
    <source>
        <dbReference type="Proteomes" id="UP001060085"/>
    </source>
</evidence>
<organism evidence="1 2">
    <name type="scientific">Catharanthus roseus</name>
    <name type="common">Madagascar periwinkle</name>
    <name type="synonym">Vinca rosea</name>
    <dbReference type="NCBI Taxonomy" id="4058"/>
    <lineage>
        <taxon>Eukaryota</taxon>
        <taxon>Viridiplantae</taxon>
        <taxon>Streptophyta</taxon>
        <taxon>Embryophyta</taxon>
        <taxon>Tracheophyta</taxon>
        <taxon>Spermatophyta</taxon>
        <taxon>Magnoliopsida</taxon>
        <taxon>eudicotyledons</taxon>
        <taxon>Gunneridae</taxon>
        <taxon>Pentapetalae</taxon>
        <taxon>asterids</taxon>
        <taxon>lamiids</taxon>
        <taxon>Gentianales</taxon>
        <taxon>Apocynaceae</taxon>
        <taxon>Rauvolfioideae</taxon>
        <taxon>Vinceae</taxon>
        <taxon>Catharanthinae</taxon>
        <taxon>Catharanthus</taxon>
    </lineage>
</organism>
<protein>
    <submittedName>
        <fullName evidence="1">Uncharacterized protein</fullName>
    </submittedName>
</protein>
<accession>A0ACC0BV33</accession>
<name>A0ACC0BV33_CATRO</name>
<dbReference type="Proteomes" id="UP001060085">
    <property type="component" value="Linkage Group LG02"/>
</dbReference>
<gene>
    <name evidence="1" type="ORF">M9H77_07358</name>
</gene>
<evidence type="ECO:0000313" key="1">
    <source>
        <dbReference type="EMBL" id="KAI5676408.1"/>
    </source>
</evidence>
<sequence length="159" mass="19660">MKIYQFLMYKYNKRFQFMKELFTYLFLIHKYNKRFEINKFQFFRVVRGRLQIPELKLMSSSKYIWLSLIISIYSYTRVVISTPRNHPTPPETREKERYRRNLIDDLQYHIRRDMRNNRIRIGDDKLKNLGLIEVELILNKNGYPNPFFLILREKGSFFS</sequence>
<dbReference type="EMBL" id="CM044702">
    <property type="protein sequence ID" value="KAI5676408.1"/>
    <property type="molecule type" value="Genomic_DNA"/>
</dbReference>